<comment type="caution">
    <text evidence="1">The sequence shown here is derived from an EMBL/GenBank/DDBJ whole genome shotgun (WGS) entry which is preliminary data.</text>
</comment>
<dbReference type="AlphaFoldDB" id="A0A425XZZ2"/>
<gene>
    <name evidence="1" type="ORF">DWB61_10910</name>
</gene>
<proteinExistence type="predicted"/>
<reference evidence="1 2" key="1">
    <citation type="submission" date="2018-07" db="EMBL/GenBank/DDBJ databases">
        <title>Draft genome sequence of Ancylomarina sp. M1P.</title>
        <authorList>
            <person name="Yadav S."/>
            <person name="Villanueva L."/>
            <person name="Damste J.S.S."/>
        </authorList>
    </citation>
    <scope>NUCLEOTIDE SEQUENCE [LARGE SCALE GENOMIC DNA]</scope>
    <source>
        <strain evidence="1 2">M1P</strain>
    </source>
</reference>
<keyword evidence="2" id="KW-1185">Reference proteome</keyword>
<protein>
    <submittedName>
        <fullName evidence="1">Uncharacterized protein</fullName>
    </submittedName>
</protein>
<dbReference type="Proteomes" id="UP000285794">
    <property type="component" value="Unassembled WGS sequence"/>
</dbReference>
<evidence type="ECO:0000313" key="2">
    <source>
        <dbReference type="Proteomes" id="UP000285794"/>
    </source>
</evidence>
<sequence length="69" mass="8353">MEYQRIKVYLIKIVKIGRLINSKEKKHWRNKMLAQIFKRGLYSFFLKSPLGNPNCRGEEKVELWVLKMI</sequence>
<accession>A0A425XZZ2</accession>
<organism evidence="1 2">
    <name type="scientific">Ancylomarina euxinus</name>
    <dbReference type="NCBI Taxonomy" id="2283627"/>
    <lineage>
        <taxon>Bacteria</taxon>
        <taxon>Pseudomonadati</taxon>
        <taxon>Bacteroidota</taxon>
        <taxon>Bacteroidia</taxon>
        <taxon>Marinilabiliales</taxon>
        <taxon>Marinifilaceae</taxon>
        <taxon>Ancylomarina</taxon>
    </lineage>
</organism>
<evidence type="ECO:0000313" key="1">
    <source>
        <dbReference type="EMBL" id="RRG20927.1"/>
    </source>
</evidence>
<dbReference type="EMBL" id="QQWG01000010">
    <property type="protein sequence ID" value="RRG20927.1"/>
    <property type="molecule type" value="Genomic_DNA"/>
</dbReference>
<name>A0A425XZZ2_9BACT</name>